<dbReference type="EMBL" id="CP013970">
    <property type="protein sequence ID" value="AXF75255.1"/>
    <property type="molecule type" value="Genomic_DNA"/>
</dbReference>
<dbReference type="Pfam" id="PF01470">
    <property type="entry name" value="Peptidase_C15"/>
    <property type="match status" value="1"/>
</dbReference>
<evidence type="ECO:0000313" key="2">
    <source>
        <dbReference type="Proteomes" id="UP000264980"/>
    </source>
</evidence>
<accession>A0A345CP88</accession>
<reference evidence="2" key="1">
    <citation type="submission" date="2016-01" db="EMBL/GenBank/DDBJ databases">
        <authorList>
            <person name="Shapiro L."/>
        </authorList>
    </citation>
    <scope>NUCLEOTIDE SEQUENCE [LARGE SCALE GENOMIC DNA]</scope>
    <source>
        <strain evidence="2">MDcuke</strain>
    </source>
</reference>
<dbReference type="Proteomes" id="UP000264980">
    <property type="component" value="Chromosome"/>
</dbReference>
<dbReference type="AlphaFoldDB" id="A0A345CP88"/>
<proteinExistence type="predicted"/>
<dbReference type="InterPro" id="IPR016125">
    <property type="entry name" value="Peptidase_C15-like"/>
</dbReference>
<gene>
    <name evidence="1" type="ORF">AV903_02655</name>
</gene>
<sequence>MHLKKHKAKVRCDGFIHIPYLPGQVIRQVVLPACPYRR</sequence>
<name>A0A345CP88_9GAMM</name>
<protein>
    <submittedName>
        <fullName evidence="1">Uncharacterized protein</fullName>
    </submittedName>
</protein>
<evidence type="ECO:0000313" key="1">
    <source>
        <dbReference type="EMBL" id="AXF75255.1"/>
    </source>
</evidence>
<organism evidence="1 2">
    <name type="scientific">Erwinia tracheiphila</name>
    <dbReference type="NCBI Taxonomy" id="65700"/>
    <lineage>
        <taxon>Bacteria</taxon>
        <taxon>Pseudomonadati</taxon>
        <taxon>Pseudomonadota</taxon>
        <taxon>Gammaproteobacteria</taxon>
        <taxon>Enterobacterales</taxon>
        <taxon>Erwiniaceae</taxon>
        <taxon>Erwinia</taxon>
    </lineage>
</organism>